<dbReference type="EMBL" id="SRLO01027170">
    <property type="protein sequence ID" value="TNN21579.1"/>
    <property type="molecule type" value="Genomic_DNA"/>
</dbReference>
<comment type="caution">
    <text evidence="2">The sequence shown here is derived from an EMBL/GenBank/DDBJ whole genome shotgun (WGS) entry which is preliminary data.</text>
</comment>
<dbReference type="OrthoDB" id="8960888at2759"/>
<accession>A0A4Z2DYS4</accession>
<evidence type="ECO:0000313" key="2">
    <source>
        <dbReference type="EMBL" id="TNN21579.1"/>
    </source>
</evidence>
<evidence type="ECO:0000313" key="3">
    <source>
        <dbReference type="Proteomes" id="UP000314294"/>
    </source>
</evidence>
<dbReference type="AlphaFoldDB" id="A0A4Z2DYS4"/>
<protein>
    <submittedName>
        <fullName evidence="2">Uncharacterized protein</fullName>
    </submittedName>
</protein>
<dbReference type="Proteomes" id="UP000314294">
    <property type="component" value="Unassembled WGS sequence"/>
</dbReference>
<evidence type="ECO:0000256" key="1">
    <source>
        <dbReference type="SAM" id="MobiDB-lite"/>
    </source>
</evidence>
<feature type="region of interest" description="Disordered" evidence="1">
    <location>
        <begin position="21"/>
        <end position="68"/>
    </location>
</feature>
<reference evidence="2 3" key="1">
    <citation type="submission" date="2019-03" db="EMBL/GenBank/DDBJ databases">
        <title>First draft genome of Liparis tanakae, snailfish: a comprehensive survey of snailfish specific genes.</title>
        <authorList>
            <person name="Kim W."/>
            <person name="Song I."/>
            <person name="Jeong J.-H."/>
            <person name="Kim D."/>
            <person name="Kim S."/>
            <person name="Ryu S."/>
            <person name="Song J.Y."/>
            <person name="Lee S.K."/>
        </authorList>
    </citation>
    <scope>NUCLEOTIDE SEQUENCE [LARGE SCALE GENOMIC DNA]</scope>
    <source>
        <tissue evidence="2">Muscle</tissue>
    </source>
</reference>
<keyword evidence="3" id="KW-1185">Reference proteome</keyword>
<name>A0A4Z2DYS4_9TELE</name>
<organism evidence="2 3">
    <name type="scientific">Liparis tanakae</name>
    <name type="common">Tanaka's snailfish</name>
    <dbReference type="NCBI Taxonomy" id="230148"/>
    <lineage>
        <taxon>Eukaryota</taxon>
        <taxon>Metazoa</taxon>
        <taxon>Chordata</taxon>
        <taxon>Craniata</taxon>
        <taxon>Vertebrata</taxon>
        <taxon>Euteleostomi</taxon>
        <taxon>Actinopterygii</taxon>
        <taxon>Neopterygii</taxon>
        <taxon>Teleostei</taxon>
        <taxon>Neoteleostei</taxon>
        <taxon>Acanthomorphata</taxon>
        <taxon>Eupercaria</taxon>
        <taxon>Perciformes</taxon>
        <taxon>Cottioidei</taxon>
        <taxon>Cottales</taxon>
        <taxon>Liparidae</taxon>
        <taxon>Liparis</taxon>
    </lineage>
</organism>
<feature type="compositionally biased region" description="Basic and acidic residues" evidence="1">
    <location>
        <begin position="52"/>
        <end position="68"/>
    </location>
</feature>
<proteinExistence type="predicted"/>
<feature type="compositionally biased region" description="Basic and acidic residues" evidence="1">
    <location>
        <begin position="27"/>
        <end position="43"/>
    </location>
</feature>
<gene>
    <name evidence="2" type="ORF">EYF80_068310</name>
</gene>
<sequence length="68" mass="7896">MYGQDYGLGLVYFLVQESELVHTSGKSPRDPQRLPETPRDPQRPQRPSETPIDPHRPTETLRDTQRHS</sequence>